<dbReference type="EMBL" id="MH591098">
    <property type="protein sequence ID" value="AYC64529.1"/>
    <property type="molecule type" value="Genomic_DNA"/>
</dbReference>
<keyword evidence="2" id="KW-0150">Chloroplast</keyword>
<dbReference type="Pfam" id="PF08388">
    <property type="entry name" value="GIIM"/>
    <property type="match status" value="1"/>
</dbReference>
<geneLocation type="chloroplast" evidence="2"/>
<gene>
    <name evidence="2" type="primary">orf422</name>
</gene>
<dbReference type="AlphaFoldDB" id="A0A386AYK7"/>
<protein>
    <recommendedName>
        <fullName evidence="1">Group II intron maturase-specific domain-containing protein</fullName>
    </recommendedName>
</protein>
<name>A0A386AYK7_9CHLO</name>
<feature type="domain" description="Group II intron maturase-specific" evidence="1">
    <location>
        <begin position="320"/>
        <end position="397"/>
    </location>
</feature>
<proteinExistence type="predicted"/>
<evidence type="ECO:0000259" key="1">
    <source>
        <dbReference type="Pfam" id="PF08388"/>
    </source>
</evidence>
<sequence length="422" mass="51683">MNLFISSSSKKLHWKDIFYKLYKIQKRLASFSKKSRKQRNLQRLIRMSFTIKLMVIRQLLTNSFLSTNPFIKNLSFFSEASPDYMNQIWEYNHIQLNILFLQKQTYCNHILIQIQQILWIFAFLPSHEKLSNHLNWQCRIGKTSWHMLDFLKSKIQINRLEWICFFKFKLLLSKKIKIWLLQNYWIEKKFLLAFFYKNRHKLNQSEQVYLLINKSISFKYLLKSFFLVILVTRLSKKIQSNLLIQKSVWILYTNLIIVGSQHFLSNYISDGITKFNESYKAFKIQSLESQTLSKGFIIYGWFIQKKKNRLVQQIYHKNIRSHQLEIKRFLKNAGNFAIDQVIYYLNQKIKMWKDTYLKNASHSIRKKLNNYLFWRIWYFLRKRHNTKGAKWVLQKYYLKQHDKKWVFQIHQLTLISYNFFEK</sequence>
<dbReference type="InterPro" id="IPR013597">
    <property type="entry name" value="Mat_intron_G2"/>
</dbReference>
<evidence type="ECO:0000313" key="2">
    <source>
        <dbReference type="EMBL" id="AYC64529.1"/>
    </source>
</evidence>
<reference evidence="2" key="2">
    <citation type="journal article" date="2019" name="Mol. Phylogenet. Evol.">
        <title>Reassessment of the classification of bryopsidales (chlorophyta) based on chloroplast phylogenomic analyses.</title>
        <authorList>
            <person name="Cremen M.C."/>
            <person name="Leliaert F."/>
            <person name="West J."/>
            <person name="Lam D.W."/>
            <person name="Shimada S."/>
            <person name="Lopez-Bautista J.M."/>
            <person name="Verbruggen H."/>
        </authorList>
    </citation>
    <scope>NUCLEOTIDE SEQUENCE</scope>
</reference>
<keyword evidence="2" id="KW-0934">Plastid</keyword>
<accession>A0A386AYK7</accession>
<organism evidence="2">
    <name type="scientific">Pseudoderbesia arbuscula</name>
    <dbReference type="NCBI Taxonomy" id="2320809"/>
    <lineage>
        <taxon>Eukaryota</taxon>
        <taxon>Viridiplantae</taxon>
        <taxon>Chlorophyta</taxon>
        <taxon>core chlorophytes</taxon>
        <taxon>Ulvophyceae</taxon>
        <taxon>TCBD clade</taxon>
        <taxon>Bryopsidales</taxon>
        <taxon>Bryopsidineae</taxon>
        <taxon>Bryopsidaceae</taxon>
        <taxon>Pseudoderbesia</taxon>
    </lineage>
</organism>
<reference evidence="2" key="1">
    <citation type="submission" date="2018-07" db="EMBL/GenBank/DDBJ databases">
        <authorList>
            <person name="Quirk P.G."/>
            <person name="Krulwich T.A."/>
        </authorList>
    </citation>
    <scope>NUCLEOTIDE SEQUENCE</scope>
</reference>